<reference evidence="1" key="1">
    <citation type="submission" date="2014-09" db="EMBL/GenBank/DDBJ databases">
        <authorList>
            <person name="Magalhaes I.L.F."/>
            <person name="Oliveira U."/>
            <person name="Santos F.R."/>
            <person name="Vidigal T.H.D.A."/>
            <person name="Brescovit A.D."/>
            <person name="Santos A.J."/>
        </authorList>
    </citation>
    <scope>NUCLEOTIDE SEQUENCE</scope>
    <source>
        <tissue evidence="1">Shoot tissue taken approximately 20 cm above the soil surface</tissue>
    </source>
</reference>
<dbReference type="EMBL" id="GBRH01255117">
    <property type="protein sequence ID" value="JAD42778.1"/>
    <property type="molecule type" value="Transcribed_RNA"/>
</dbReference>
<sequence length="64" mass="7344">MGTSRPFVLPFLYAPWRPMRAGGFRRYLVFPIVHKTQFGSGISLSIISFSCSHEQSFFFVILVD</sequence>
<dbReference type="AlphaFoldDB" id="A0A0A8ZYI1"/>
<proteinExistence type="predicted"/>
<reference evidence="1" key="2">
    <citation type="journal article" date="2015" name="Data Brief">
        <title>Shoot transcriptome of the giant reed, Arundo donax.</title>
        <authorList>
            <person name="Barrero R.A."/>
            <person name="Guerrero F.D."/>
            <person name="Moolhuijzen P."/>
            <person name="Goolsby J.A."/>
            <person name="Tidwell J."/>
            <person name="Bellgard S.E."/>
            <person name="Bellgard M.I."/>
        </authorList>
    </citation>
    <scope>NUCLEOTIDE SEQUENCE</scope>
    <source>
        <tissue evidence="1">Shoot tissue taken approximately 20 cm above the soil surface</tissue>
    </source>
</reference>
<accession>A0A0A8ZYI1</accession>
<protein>
    <submittedName>
        <fullName evidence="1">Uncharacterized protein</fullName>
    </submittedName>
</protein>
<name>A0A0A8ZYI1_ARUDO</name>
<organism evidence="1">
    <name type="scientific">Arundo donax</name>
    <name type="common">Giant reed</name>
    <name type="synonym">Donax arundinaceus</name>
    <dbReference type="NCBI Taxonomy" id="35708"/>
    <lineage>
        <taxon>Eukaryota</taxon>
        <taxon>Viridiplantae</taxon>
        <taxon>Streptophyta</taxon>
        <taxon>Embryophyta</taxon>
        <taxon>Tracheophyta</taxon>
        <taxon>Spermatophyta</taxon>
        <taxon>Magnoliopsida</taxon>
        <taxon>Liliopsida</taxon>
        <taxon>Poales</taxon>
        <taxon>Poaceae</taxon>
        <taxon>PACMAD clade</taxon>
        <taxon>Arundinoideae</taxon>
        <taxon>Arundineae</taxon>
        <taxon>Arundo</taxon>
    </lineage>
</organism>
<evidence type="ECO:0000313" key="1">
    <source>
        <dbReference type="EMBL" id="JAD42778.1"/>
    </source>
</evidence>